<dbReference type="GO" id="GO:0005975">
    <property type="term" value="P:carbohydrate metabolic process"/>
    <property type="evidence" value="ECO:0007669"/>
    <property type="project" value="InterPro"/>
</dbReference>
<dbReference type="InterPro" id="IPR005194">
    <property type="entry name" value="Glyco_hydro_65_C"/>
</dbReference>
<proteinExistence type="predicted"/>
<dbReference type="AlphaFoldDB" id="A0A4S2BC53"/>
<dbReference type="InterPro" id="IPR008928">
    <property type="entry name" value="6-hairpin_glycosidase_sf"/>
</dbReference>
<evidence type="ECO:0000259" key="1">
    <source>
        <dbReference type="Pfam" id="PF03633"/>
    </source>
</evidence>
<protein>
    <recommendedName>
        <fullName evidence="1">Glycoside hydrolase family 65 C-terminal domain-containing protein</fullName>
    </recommendedName>
</protein>
<dbReference type="Gene3D" id="2.60.420.10">
    <property type="entry name" value="Maltose phosphorylase, domain 3"/>
    <property type="match status" value="1"/>
</dbReference>
<dbReference type="SUPFAM" id="SSF48208">
    <property type="entry name" value="Six-hairpin glycosidases"/>
    <property type="match status" value="1"/>
</dbReference>
<evidence type="ECO:0000313" key="3">
    <source>
        <dbReference type="Proteomes" id="UP000309117"/>
    </source>
</evidence>
<evidence type="ECO:0000313" key="2">
    <source>
        <dbReference type="EMBL" id="TGY12017.1"/>
    </source>
</evidence>
<feature type="domain" description="Glycoside hydrolase family 65 C-terminal" evidence="1">
    <location>
        <begin position="4"/>
        <end position="59"/>
    </location>
</feature>
<comment type="caution">
    <text evidence="2">The sequence shown here is derived from an EMBL/GenBank/DDBJ whole genome shotgun (WGS) entry which is preliminary data.</text>
</comment>
<organism evidence="2 3">
    <name type="scientific">Lactobacillus intestinalis</name>
    <dbReference type="NCBI Taxonomy" id="151781"/>
    <lineage>
        <taxon>Bacteria</taxon>
        <taxon>Bacillati</taxon>
        <taxon>Bacillota</taxon>
        <taxon>Bacilli</taxon>
        <taxon>Lactobacillales</taxon>
        <taxon>Lactobacillaceae</taxon>
        <taxon>Lactobacillus</taxon>
    </lineage>
</organism>
<dbReference type="Pfam" id="PF03633">
    <property type="entry name" value="Glyco_hydro_65C"/>
    <property type="match status" value="1"/>
</dbReference>
<dbReference type="Proteomes" id="UP000309117">
    <property type="component" value="Unassembled WGS sequence"/>
</dbReference>
<gene>
    <name evidence="2" type="ORF">E5351_08610</name>
</gene>
<sequence length="69" mass="8138">MEGRNTSIQFIPKNWDHYSFKINYRGRLIEVYIDHQEIKLTLIEGQTIDVWVKGEKVTLKKGESKCLKA</sequence>
<dbReference type="EMBL" id="SRYV01000016">
    <property type="protein sequence ID" value="TGY12017.1"/>
    <property type="molecule type" value="Genomic_DNA"/>
</dbReference>
<name>A0A4S2BC53_9LACO</name>
<reference evidence="2 3" key="1">
    <citation type="submission" date="2019-04" db="EMBL/GenBank/DDBJ databases">
        <title>Microbes associate with the intestines of laboratory mice.</title>
        <authorList>
            <person name="Navarre W."/>
            <person name="Wong E."/>
            <person name="Huang K."/>
            <person name="Tropini C."/>
            <person name="Ng K."/>
            <person name="Yu B."/>
        </authorList>
    </citation>
    <scope>NUCLEOTIDE SEQUENCE [LARGE SCALE GENOMIC DNA]</scope>
    <source>
        <strain evidence="2 3">NM61_E11</strain>
    </source>
</reference>
<accession>A0A4S2BC53</accession>